<keyword evidence="2" id="KW-1185">Reference proteome</keyword>
<proteinExistence type="predicted"/>
<feature type="non-terminal residue" evidence="1">
    <location>
        <position position="1"/>
    </location>
</feature>
<protein>
    <submittedName>
        <fullName evidence="1">Uncharacterized protein</fullName>
    </submittedName>
</protein>
<accession>A0A8J2JZ39</accession>
<name>A0A8J2JZ39_9HEXA</name>
<comment type="caution">
    <text evidence="1">The sequence shown here is derived from an EMBL/GenBank/DDBJ whole genome shotgun (WGS) entry which is preliminary data.</text>
</comment>
<reference evidence="1" key="1">
    <citation type="submission" date="2021-06" db="EMBL/GenBank/DDBJ databases">
        <authorList>
            <person name="Hodson N. C."/>
            <person name="Mongue J. A."/>
            <person name="Jaron S. K."/>
        </authorList>
    </citation>
    <scope>NUCLEOTIDE SEQUENCE</scope>
</reference>
<evidence type="ECO:0000313" key="1">
    <source>
        <dbReference type="EMBL" id="CAG7727282.1"/>
    </source>
</evidence>
<gene>
    <name evidence="1" type="ORF">AFUS01_LOCUS16133</name>
</gene>
<evidence type="ECO:0000313" key="2">
    <source>
        <dbReference type="Proteomes" id="UP000708208"/>
    </source>
</evidence>
<dbReference type="AlphaFoldDB" id="A0A8J2JZ39"/>
<dbReference type="Proteomes" id="UP000708208">
    <property type="component" value="Unassembled WGS sequence"/>
</dbReference>
<sequence>TYNYVLIGPRNMHILLGSQIRSSYSQWNAL</sequence>
<organism evidence="1 2">
    <name type="scientific">Allacma fusca</name>
    <dbReference type="NCBI Taxonomy" id="39272"/>
    <lineage>
        <taxon>Eukaryota</taxon>
        <taxon>Metazoa</taxon>
        <taxon>Ecdysozoa</taxon>
        <taxon>Arthropoda</taxon>
        <taxon>Hexapoda</taxon>
        <taxon>Collembola</taxon>
        <taxon>Symphypleona</taxon>
        <taxon>Sminthuridae</taxon>
        <taxon>Allacma</taxon>
    </lineage>
</organism>
<dbReference type="EMBL" id="CAJVCH010146412">
    <property type="protein sequence ID" value="CAG7727282.1"/>
    <property type="molecule type" value="Genomic_DNA"/>
</dbReference>